<comment type="subcellular location">
    <subcellularLocation>
        <location evidence="3 16">Cytoplasm</location>
    </subcellularLocation>
</comment>
<dbReference type="InterPro" id="IPR036635">
    <property type="entry name" value="MurB_C_sf"/>
</dbReference>
<evidence type="ECO:0000256" key="8">
    <source>
        <dbReference type="ARBA" id="ARBA00022827"/>
    </source>
</evidence>
<dbReference type="Pfam" id="PF02873">
    <property type="entry name" value="MurB_C"/>
    <property type="match status" value="1"/>
</dbReference>
<feature type="domain" description="FAD-binding PCMH-type" evidence="17">
    <location>
        <begin position="28"/>
        <end position="194"/>
    </location>
</feature>
<evidence type="ECO:0000256" key="7">
    <source>
        <dbReference type="ARBA" id="ARBA00022630"/>
    </source>
</evidence>
<comment type="similarity">
    <text evidence="16">Belongs to the MurB family.</text>
</comment>
<dbReference type="GO" id="GO:0071555">
    <property type="term" value="P:cell wall organization"/>
    <property type="evidence" value="ECO:0007669"/>
    <property type="project" value="UniProtKB-KW"/>
</dbReference>
<dbReference type="Gene3D" id="3.90.78.10">
    <property type="entry name" value="UDP-N-acetylenolpyruvoylglucosamine reductase, C-terminal domain"/>
    <property type="match status" value="1"/>
</dbReference>
<proteinExistence type="inferred from homology"/>
<dbReference type="Gene3D" id="3.30.43.10">
    <property type="entry name" value="Uridine Diphospho-n-acetylenolpyruvylglucosamine Reductase, domain 2"/>
    <property type="match status" value="1"/>
</dbReference>
<keyword evidence="13 16" id="KW-0131">Cell cycle</keyword>
<comment type="cofactor">
    <cofactor evidence="1 16">
        <name>FAD</name>
        <dbReference type="ChEBI" id="CHEBI:57692"/>
    </cofactor>
</comment>
<dbReference type="GO" id="GO:0009252">
    <property type="term" value="P:peptidoglycan biosynthetic process"/>
    <property type="evidence" value="ECO:0007669"/>
    <property type="project" value="UniProtKB-UniRule"/>
</dbReference>
<dbReference type="InterPro" id="IPR036318">
    <property type="entry name" value="FAD-bd_PCMH-like_sf"/>
</dbReference>
<evidence type="ECO:0000256" key="11">
    <source>
        <dbReference type="ARBA" id="ARBA00022984"/>
    </source>
</evidence>
<evidence type="ECO:0000256" key="5">
    <source>
        <dbReference type="ARBA" id="ARBA00022490"/>
    </source>
</evidence>
<evidence type="ECO:0000256" key="6">
    <source>
        <dbReference type="ARBA" id="ARBA00022618"/>
    </source>
</evidence>
<dbReference type="Pfam" id="PF01565">
    <property type="entry name" value="FAD_binding_4"/>
    <property type="match status" value="1"/>
</dbReference>
<name>A0A1G2HS43_9BACT</name>
<keyword evidence="5 16" id="KW-0963">Cytoplasm</keyword>
<comment type="catalytic activity">
    <reaction evidence="15 16">
        <text>UDP-N-acetyl-alpha-D-muramate + NADP(+) = UDP-N-acetyl-3-O-(1-carboxyvinyl)-alpha-D-glucosamine + NADPH + H(+)</text>
        <dbReference type="Rhea" id="RHEA:12248"/>
        <dbReference type="ChEBI" id="CHEBI:15378"/>
        <dbReference type="ChEBI" id="CHEBI:57783"/>
        <dbReference type="ChEBI" id="CHEBI:58349"/>
        <dbReference type="ChEBI" id="CHEBI:68483"/>
        <dbReference type="ChEBI" id="CHEBI:70757"/>
        <dbReference type="EC" id="1.3.1.98"/>
    </reaction>
</comment>
<dbReference type="InterPro" id="IPR003170">
    <property type="entry name" value="MurB"/>
</dbReference>
<evidence type="ECO:0000256" key="9">
    <source>
        <dbReference type="ARBA" id="ARBA00022857"/>
    </source>
</evidence>
<dbReference type="InterPro" id="IPR016167">
    <property type="entry name" value="FAD-bd_PCMH_sub1"/>
</dbReference>
<dbReference type="GO" id="GO:0008360">
    <property type="term" value="P:regulation of cell shape"/>
    <property type="evidence" value="ECO:0007669"/>
    <property type="project" value="UniProtKB-KW"/>
</dbReference>
<accession>A0A1G2HS43</accession>
<keyword evidence="11 16" id="KW-0573">Peptidoglycan synthesis</keyword>
<keyword evidence="10 16" id="KW-0133">Cell shape</keyword>
<feature type="active site" description="Proton donor" evidence="16">
    <location>
        <position position="223"/>
    </location>
</feature>
<dbReference type="InterPro" id="IPR011601">
    <property type="entry name" value="MurB_C"/>
</dbReference>
<evidence type="ECO:0000256" key="12">
    <source>
        <dbReference type="ARBA" id="ARBA00023002"/>
    </source>
</evidence>
<gene>
    <name evidence="16" type="primary">murB</name>
    <name evidence="18" type="ORF">A2822_02530</name>
</gene>
<comment type="caution">
    <text evidence="18">The sequence shown here is derived from an EMBL/GenBank/DDBJ whole genome shotgun (WGS) entry which is preliminary data.</text>
</comment>
<evidence type="ECO:0000256" key="10">
    <source>
        <dbReference type="ARBA" id="ARBA00022960"/>
    </source>
</evidence>
<evidence type="ECO:0000256" key="3">
    <source>
        <dbReference type="ARBA" id="ARBA00004496"/>
    </source>
</evidence>
<keyword evidence="6 16" id="KW-0132">Cell division</keyword>
<keyword evidence="7 16" id="KW-0285">Flavoprotein</keyword>
<dbReference type="GO" id="GO:0071949">
    <property type="term" value="F:FAD binding"/>
    <property type="evidence" value="ECO:0007669"/>
    <property type="project" value="InterPro"/>
</dbReference>
<dbReference type="AlphaFoldDB" id="A0A1G2HS43"/>
<dbReference type="InterPro" id="IPR016166">
    <property type="entry name" value="FAD-bd_PCMH"/>
</dbReference>
<dbReference type="GO" id="GO:0005829">
    <property type="term" value="C:cytosol"/>
    <property type="evidence" value="ECO:0007669"/>
    <property type="project" value="TreeGrafter"/>
</dbReference>
<evidence type="ECO:0000256" key="4">
    <source>
        <dbReference type="ARBA" id="ARBA00004752"/>
    </source>
</evidence>
<comment type="function">
    <text evidence="2 16">Cell wall formation.</text>
</comment>
<dbReference type="PROSITE" id="PS51387">
    <property type="entry name" value="FAD_PCMH"/>
    <property type="match status" value="1"/>
</dbReference>
<evidence type="ECO:0000256" key="13">
    <source>
        <dbReference type="ARBA" id="ARBA00023306"/>
    </source>
</evidence>
<dbReference type="NCBIfam" id="NF010480">
    <property type="entry name" value="PRK13905.1"/>
    <property type="match status" value="1"/>
</dbReference>
<dbReference type="InterPro" id="IPR016169">
    <property type="entry name" value="FAD-bd_PCMH_sub2"/>
</dbReference>
<keyword evidence="12 16" id="KW-0560">Oxidoreductase</keyword>
<evidence type="ECO:0000256" key="1">
    <source>
        <dbReference type="ARBA" id="ARBA00001974"/>
    </source>
</evidence>
<evidence type="ECO:0000256" key="14">
    <source>
        <dbReference type="ARBA" id="ARBA00023316"/>
    </source>
</evidence>
<evidence type="ECO:0000256" key="16">
    <source>
        <dbReference type="HAMAP-Rule" id="MF_00037"/>
    </source>
</evidence>
<dbReference type="SUPFAM" id="SSF56176">
    <property type="entry name" value="FAD-binding/transporter-associated domain-like"/>
    <property type="match status" value="1"/>
</dbReference>
<dbReference type="GO" id="GO:0051301">
    <property type="term" value="P:cell division"/>
    <property type="evidence" value="ECO:0007669"/>
    <property type="project" value="UniProtKB-KW"/>
</dbReference>
<dbReference type="PANTHER" id="PTHR21071:SF4">
    <property type="entry name" value="UDP-N-ACETYLENOLPYRUVOYLGLUCOSAMINE REDUCTASE"/>
    <property type="match status" value="1"/>
</dbReference>
<feature type="active site" evidence="16">
    <location>
        <position position="173"/>
    </location>
</feature>
<evidence type="ECO:0000313" key="19">
    <source>
        <dbReference type="Proteomes" id="UP000178774"/>
    </source>
</evidence>
<dbReference type="HAMAP" id="MF_00037">
    <property type="entry name" value="MurB"/>
    <property type="match status" value="1"/>
</dbReference>
<dbReference type="EC" id="1.3.1.98" evidence="16"/>
<dbReference type="GO" id="GO:0008762">
    <property type="term" value="F:UDP-N-acetylmuramate dehydrogenase activity"/>
    <property type="evidence" value="ECO:0007669"/>
    <property type="project" value="UniProtKB-UniRule"/>
</dbReference>
<keyword evidence="14 16" id="KW-0961">Cell wall biogenesis/degradation</keyword>
<dbReference type="SUPFAM" id="SSF56194">
    <property type="entry name" value="Uridine diphospho-N-Acetylenolpyruvylglucosamine reductase, MurB, C-terminal domain"/>
    <property type="match status" value="1"/>
</dbReference>
<dbReference type="Proteomes" id="UP000178774">
    <property type="component" value="Unassembled WGS sequence"/>
</dbReference>
<dbReference type="Gene3D" id="3.30.465.10">
    <property type="match status" value="1"/>
</dbReference>
<keyword evidence="9 16" id="KW-0521">NADP</keyword>
<evidence type="ECO:0000256" key="2">
    <source>
        <dbReference type="ARBA" id="ARBA00003921"/>
    </source>
</evidence>
<dbReference type="NCBIfam" id="TIGR00179">
    <property type="entry name" value="murB"/>
    <property type="match status" value="1"/>
</dbReference>
<reference evidence="18 19" key="1">
    <citation type="journal article" date="2016" name="Nat. Commun.">
        <title>Thousands of microbial genomes shed light on interconnected biogeochemical processes in an aquifer system.</title>
        <authorList>
            <person name="Anantharaman K."/>
            <person name="Brown C.T."/>
            <person name="Hug L.A."/>
            <person name="Sharon I."/>
            <person name="Castelle C.J."/>
            <person name="Probst A.J."/>
            <person name="Thomas B.C."/>
            <person name="Singh A."/>
            <person name="Wilkins M.J."/>
            <person name="Karaoz U."/>
            <person name="Brodie E.L."/>
            <person name="Williams K.H."/>
            <person name="Hubbard S.S."/>
            <person name="Banfield J.F."/>
        </authorList>
    </citation>
    <scope>NUCLEOTIDE SEQUENCE [LARGE SCALE GENOMIC DNA]</scope>
</reference>
<dbReference type="UniPathway" id="UPA00219"/>
<evidence type="ECO:0000259" key="17">
    <source>
        <dbReference type="PROSITE" id="PS51387"/>
    </source>
</evidence>
<evidence type="ECO:0000313" key="18">
    <source>
        <dbReference type="EMBL" id="OGZ65366.1"/>
    </source>
</evidence>
<sequence length="320" mass="34786">MDKTFEMLKKELPGVKKQVPLAAHTTFNIGGPAEYFLPATTQKEILRAIKTAKKIKLPVFVMGGGSNLLVSDSGVRGLVVKNQVTSPVVLKKNNVVEAPAGAVLGKVIDFSISKSLQGLEWAGGLPGTFGGGIRGNAGAFGGEMKDTIVSVRALDDQFNLRKLSNGESGFSYRSSIFKRKNWVVLSAQVKLKKGNKKKLKEISNSRKDYRKEKHPLEYPNAGSVFKNVAVKDLAPIFQSEFADKVKQDPFPIVPAAWFIIGAGLAGKKVGRAQISQKHSNYIVNLGGAKAKDVLALIDMVKNNVKNKYGIVLEMEVQYLE</sequence>
<dbReference type="PANTHER" id="PTHR21071">
    <property type="entry name" value="UDP-N-ACETYLENOLPYRUVOYLGLUCOSAMINE REDUCTASE"/>
    <property type="match status" value="1"/>
</dbReference>
<feature type="active site" evidence="16">
    <location>
        <position position="315"/>
    </location>
</feature>
<dbReference type="InterPro" id="IPR006094">
    <property type="entry name" value="Oxid_FAD_bind_N"/>
</dbReference>
<organism evidence="18 19">
    <name type="scientific">Candidatus Staskawiczbacteria bacterium RIFCSPHIGHO2_01_FULL_41_41</name>
    <dbReference type="NCBI Taxonomy" id="1802203"/>
    <lineage>
        <taxon>Bacteria</taxon>
        <taxon>Candidatus Staskawicziibacteriota</taxon>
    </lineage>
</organism>
<keyword evidence="8 16" id="KW-0274">FAD</keyword>
<dbReference type="EMBL" id="MHOP01000023">
    <property type="protein sequence ID" value="OGZ65366.1"/>
    <property type="molecule type" value="Genomic_DNA"/>
</dbReference>
<protein>
    <recommendedName>
        <fullName evidence="16">UDP-N-acetylenolpyruvoylglucosamine reductase</fullName>
        <ecNumber evidence="16">1.3.1.98</ecNumber>
    </recommendedName>
    <alternativeName>
        <fullName evidence="16">UDP-N-acetylmuramate dehydrogenase</fullName>
    </alternativeName>
</protein>
<comment type="pathway">
    <text evidence="4 16">Cell wall biogenesis; peptidoglycan biosynthesis.</text>
</comment>
<evidence type="ECO:0000256" key="15">
    <source>
        <dbReference type="ARBA" id="ARBA00048914"/>
    </source>
</evidence>